<keyword evidence="1" id="KW-0472">Membrane</keyword>
<dbReference type="GO" id="GO:0008235">
    <property type="term" value="F:metalloexopeptidase activity"/>
    <property type="evidence" value="ECO:0007669"/>
    <property type="project" value="InterPro"/>
</dbReference>
<dbReference type="PANTHER" id="PTHR12147:SF26">
    <property type="entry name" value="PEPTIDASE M28 DOMAIN-CONTAINING PROTEIN"/>
    <property type="match status" value="1"/>
</dbReference>
<dbReference type="GO" id="GO:0004177">
    <property type="term" value="F:aminopeptidase activity"/>
    <property type="evidence" value="ECO:0007669"/>
    <property type="project" value="UniProtKB-KW"/>
</dbReference>
<dbReference type="PANTHER" id="PTHR12147">
    <property type="entry name" value="METALLOPEPTIDASE M28 FAMILY MEMBER"/>
    <property type="match status" value="1"/>
</dbReference>
<dbReference type="KEGG" id="tpla:ElP_03690"/>
<dbReference type="EC" id="3.4.11.6" evidence="3"/>
<evidence type="ECO:0000256" key="1">
    <source>
        <dbReference type="SAM" id="Phobius"/>
    </source>
</evidence>
<reference evidence="3 4" key="1">
    <citation type="submission" date="2019-02" db="EMBL/GenBank/DDBJ databases">
        <title>Deep-cultivation of Planctomycetes and their phenomic and genomic characterization uncovers novel biology.</title>
        <authorList>
            <person name="Wiegand S."/>
            <person name="Jogler M."/>
            <person name="Boedeker C."/>
            <person name="Pinto D."/>
            <person name="Vollmers J."/>
            <person name="Rivas-Marin E."/>
            <person name="Kohn T."/>
            <person name="Peeters S.H."/>
            <person name="Heuer A."/>
            <person name="Rast P."/>
            <person name="Oberbeckmann S."/>
            <person name="Bunk B."/>
            <person name="Jeske O."/>
            <person name="Meyerdierks A."/>
            <person name="Storesund J.E."/>
            <person name="Kallscheuer N."/>
            <person name="Luecker S."/>
            <person name="Lage O.M."/>
            <person name="Pohl T."/>
            <person name="Merkel B.J."/>
            <person name="Hornburger P."/>
            <person name="Mueller R.-W."/>
            <person name="Bruemmer F."/>
            <person name="Labrenz M."/>
            <person name="Spormann A.M."/>
            <person name="Op den Camp H."/>
            <person name="Overmann J."/>
            <person name="Amann R."/>
            <person name="Jetten M.S.M."/>
            <person name="Mascher T."/>
            <person name="Medema M.H."/>
            <person name="Devos D.P."/>
            <person name="Kaster A.-K."/>
            <person name="Ovreas L."/>
            <person name="Rohde M."/>
            <person name="Galperin M.Y."/>
            <person name="Jogler C."/>
        </authorList>
    </citation>
    <scope>NUCLEOTIDE SEQUENCE [LARGE SCALE GENOMIC DNA]</scope>
    <source>
        <strain evidence="3 4">ElP</strain>
    </source>
</reference>
<dbReference type="Pfam" id="PF04389">
    <property type="entry name" value="Peptidase_M28"/>
    <property type="match status" value="1"/>
</dbReference>
<dbReference type="RefSeq" id="WP_145266696.1">
    <property type="nucleotide sequence ID" value="NZ_CP036426.1"/>
</dbReference>
<keyword evidence="1" id="KW-0812">Transmembrane</keyword>
<dbReference type="Proteomes" id="UP000317835">
    <property type="component" value="Chromosome"/>
</dbReference>
<evidence type="ECO:0000313" key="4">
    <source>
        <dbReference type="Proteomes" id="UP000317835"/>
    </source>
</evidence>
<proteinExistence type="predicted"/>
<feature type="domain" description="Peptidase M28" evidence="2">
    <location>
        <begin position="210"/>
        <end position="369"/>
    </location>
</feature>
<keyword evidence="1" id="KW-1133">Transmembrane helix</keyword>
<feature type="transmembrane region" description="Helical" evidence="1">
    <location>
        <begin position="155"/>
        <end position="174"/>
    </location>
</feature>
<keyword evidence="3" id="KW-0645">Protease</keyword>
<dbReference type="GO" id="GO:0006508">
    <property type="term" value="P:proteolysis"/>
    <property type="evidence" value="ECO:0007669"/>
    <property type="project" value="InterPro"/>
</dbReference>
<keyword evidence="4" id="KW-1185">Reference proteome</keyword>
<keyword evidence="3" id="KW-0378">Hydrolase</keyword>
<sequence length="397" mass="41100">MIAFDTDRAARLLHRLAFPRAVGSRGEALAARLVGRAMARAGRPVVRERFPVGTAARRFGVLPASIGAMALVGMGLAALPGWPEIATACFLAAGYAVNAPWIVARSPAEPRRSRVWSENLVSWPVEDAGGPSPSRVVFLAHYDSKSQRLPTGARVALVVLATSGCLVLALIGAVEAAVPGLIGVVPAAGGAALVGVAVAALMFNTSGNRSPGAIDNASGLAVMLELARSWRPRDGVPVEVAFVATGAEEVGLDGARAFLRRHEWWLRERPTLLINLESVGAGARVWLAGSNQAVAMAGRVADLLGMPTGRLRVLGAGMDHEPFAAAGLDAVSLLGDVVANSFAFHTPNDGVRLIDRDALVRAGSLASHLARAWAGRHRLDPSGADEAGPLGVTPIGA</sequence>
<dbReference type="InterPro" id="IPR007484">
    <property type="entry name" value="Peptidase_M28"/>
</dbReference>
<dbReference type="SUPFAM" id="SSF53187">
    <property type="entry name" value="Zn-dependent exopeptidases"/>
    <property type="match status" value="1"/>
</dbReference>
<evidence type="ECO:0000313" key="3">
    <source>
        <dbReference type="EMBL" id="QDV32535.1"/>
    </source>
</evidence>
<dbReference type="EMBL" id="CP036426">
    <property type="protein sequence ID" value="QDV32535.1"/>
    <property type="molecule type" value="Genomic_DNA"/>
</dbReference>
<dbReference type="AlphaFoldDB" id="A0A518GVB6"/>
<evidence type="ECO:0000259" key="2">
    <source>
        <dbReference type="Pfam" id="PF04389"/>
    </source>
</evidence>
<protein>
    <submittedName>
        <fullName evidence="3">Aminopeptidase YwaD</fullName>
        <ecNumber evidence="3">3.4.11.6</ecNumber>
    </submittedName>
</protein>
<dbReference type="InterPro" id="IPR045175">
    <property type="entry name" value="M28_fam"/>
</dbReference>
<organism evidence="3 4">
    <name type="scientific">Tautonia plasticadhaerens</name>
    <dbReference type="NCBI Taxonomy" id="2527974"/>
    <lineage>
        <taxon>Bacteria</taxon>
        <taxon>Pseudomonadati</taxon>
        <taxon>Planctomycetota</taxon>
        <taxon>Planctomycetia</taxon>
        <taxon>Isosphaerales</taxon>
        <taxon>Isosphaeraceae</taxon>
        <taxon>Tautonia</taxon>
    </lineage>
</organism>
<dbReference type="Gene3D" id="3.40.630.10">
    <property type="entry name" value="Zn peptidases"/>
    <property type="match status" value="1"/>
</dbReference>
<keyword evidence="3" id="KW-0031">Aminopeptidase</keyword>
<name>A0A518GVB6_9BACT</name>
<accession>A0A518GVB6</accession>
<dbReference type="OrthoDB" id="9762302at2"/>
<feature type="transmembrane region" description="Helical" evidence="1">
    <location>
        <begin position="59"/>
        <end position="79"/>
    </location>
</feature>
<feature type="transmembrane region" description="Helical" evidence="1">
    <location>
        <begin position="85"/>
        <end position="104"/>
    </location>
</feature>
<feature type="transmembrane region" description="Helical" evidence="1">
    <location>
        <begin position="180"/>
        <end position="203"/>
    </location>
</feature>
<gene>
    <name evidence="3" type="primary">ywaD_1</name>
    <name evidence="3" type="ORF">ElP_03690</name>
</gene>